<evidence type="ECO:0000259" key="1">
    <source>
        <dbReference type="PROSITE" id="PS52006"/>
    </source>
</evidence>
<dbReference type="CDD" id="cd09220">
    <property type="entry name" value="GH64-GluB-like"/>
    <property type="match status" value="1"/>
</dbReference>
<dbReference type="EMBL" id="CAJVRL010000129">
    <property type="protein sequence ID" value="CAG8962373.1"/>
    <property type="molecule type" value="Genomic_DNA"/>
</dbReference>
<dbReference type="Proteomes" id="UP000696280">
    <property type="component" value="Unassembled WGS sequence"/>
</dbReference>
<dbReference type="OrthoDB" id="10058186at2759"/>
<keyword evidence="4" id="KW-1185">Reference proteome</keyword>
<dbReference type="InterPro" id="IPR042517">
    <property type="entry name" value="Glyco_hydro_64_N_2"/>
</dbReference>
<dbReference type="Pfam" id="PF16483">
    <property type="entry name" value="Glyco_hydro_64"/>
    <property type="match status" value="1"/>
</dbReference>
<dbReference type="PROSITE" id="PS52006">
    <property type="entry name" value="GH64"/>
    <property type="match status" value="1"/>
</dbReference>
<dbReference type="EMBL" id="CAJVRL010000129">
    <property type="protein sequence ID" value="CAG8962372.1"/>
    <property type="molecule type" value="Genomic_DNA"/>
</dbReference>
<dbReference type="Gene3D" id="2.60.110.10">
    <property type="entry name" value="Thaumatin"/>
    <property type="match status" value="1"/>
</dbReference>
<dbReference type="InterPro" id="IPR032477">
    <property type="entry name" value="Glyco_hydro_64"/>
</dbReference>
<evidence type="ECO:0000313" key="2">
    <source>
        <dbReference type="EMBL" id="CAG8962372.1"/>
    </source>
</evidence>
<dbReference type="PANTHER" id="PTHR38165:SF1">
    <property type="entry name" value="GLUCANASE B"/>
    <property type="match status" value="1"/>
</dbReference>
<gene>
    <name evidence="2" type="ORF">HYFRA_00014172</name>
    <name evidence="3" type="ORF">HYFRA_00014173</name>
</gene>
<dbReference type="Gene3D" id="3.30.920.50">
    <property type="entry name" value="Beta-1,3-glucanase, C-terminal domain"/>
    <property type="match status" value="1"/>
</dbReference>
<accession>A0A9N9LDM2</accession>
<sequence>MTPPTLQINLRNTSTAPQIYAYITGLSLVPSTLNQRFLLQADGQTPYFPSSPSRNGVALAADCGIPLGGPGTERVVRIPWLAGGRVYFCYNERLTFLLNPGPGLVEPSVSNPSDPNYTKTWGFCEFTYNTSQLFANITYVDFVSIPISLSLLSSSGVTQTVLGLPSNGIDLIANDLIAQSSVDGTGWKNLVVRDSSGSVTRVLSPNTAHVMDSSLLKGYYDDYVNAVWNKYTTQPLVIDTQAQWGLQSGTITSNLLTFPQIGTFSKPSATDIFSCSTGPFSGSATNTVAMGALTARIAAAFNRSTLLIEGMEPKCDVETFYGGDVTNVYARCVHRRSRDGRGYAFPYDDVAASGQVGGDQAGTVADGRPMVWGVSVGGLE</sequence>
<dbReference type="AlphaFoldDB" id="A0A9N9LDM2"/>
<feature type="domain" description="GH64" evidence="1">
    <location>
        <begin position="1"/>
        <end position="358"/>
    </location>
</feature>
<dbReference type="PANTHER" id="PTHR38165">
    <property type="match status" value="1"/>
</dbReference>
<dbReference type="InterPro" id="IPR037398">
    <property type="entry name" value="Glyco_hydro_64_fam"/>
</dbReference>
<proteinExistence type="predicted"/>
<name>A0A9N9LDM2_9HELO</name>
<reference evidence="2" key="1">
    <citation type="submission" date="2021-07" db="EMBL/GenBank/DDBJ databases">
        <authorList>
            <person name="Durling M."/>
        </authorList>
    </citation>
    <scope>NUCLEOTIDE SEQUENCE</scope>
</reference>
<comment type="caution">
    <text evidence="2">The sequence shown here is derived from an EMBL/GenBank/DDBJ whole genome shotgun (WGS) entry which is preliminary data.</text>
</comment>
<organism evidence="2 4">
    <name type="scientific">Hymenoscyphus fraxineus</name>
    <dbReference type="NCBI Taxonomy" id="746836"/>
    <lineage>
        <taxon>Eukaryota</taxon>
        <taxon>Fungi</taxon>
        <taxon>Dikarya</taxon>
        <taxon>Ascomycota</taxon>
        <taxon>Pezizomycotina</taxon>
        <taxon>Leotiomycetes</taxon>
        <taxon>Helotiales</taxon>
        <taxon>Helotiaceae</taxon>
        <taxon>Hymenoscyphus</taxon>
    </lineage>
</organism>
<protein>
    <recommendedName>
        <fullName evidence="1">GH64 domain-containing protein</fullName>
    </recommendedName>
</protein>
<dbReference type="InterPro" id="IPR037176">
    <property type="entry name" value="Osmotin/thaumatin-like_sf"/>
</dbReference>
<evidence type="ECO:0000313" key="3">
    <source>
        <dbReference type="EMBL" id="CAG8962373.1"/>
    </source>
</evidence>
<evidence type="ECO:0000313" key="4">
    <source>
        <dbReference type="Proteomes" id="UP000696280"/>
    </source>
</evidence>